<dbReference type="Proteomes" id="UP000037510">
    <property type="component" value="Unassembled WGS sequence"/>
</dbReference>
<name>A0A0L7K3P3_OPEBR</name>
<dbReference type="STRING" id="104452.A0A0L7K3P3"/>
<dbReference type="GO" id="GO:0005789">
    <property type="term" value="C:endoplasmic reticulum membrane"/>
    <property type="evidence" value="ECO:0007669"/>
    <property type="project" value="TreeGrafter"/>
</dbReference>
<keyword evidence="4" id="KW-0812">Transmembrane</keyword>
<accession>A0A0L7K3P3</accession>
<evidence type="ECO:0000256" key="1">
    <source>
        <dbReference type="ARBA" id="ARBA00004141"/>
    </source>
</evidence>
<comment type="caution">
    <text evidence="11">The sequence shown here is derived from an EMBL/GenBank/DDBJ whole genome shotgun (WGS) entry which is preliminary data.</text>
</comment>
<evidence type="ECO:0000256" key="10">
    <source>
        <dbReference type="RuleBase" id="RU361115"/>
    </source>
</evidence>
<sequence length="136" mass="16052">MLVSSPIPIFVILYVYHRFVKAWGPAIMKDRPPFQLKNTIIAYNIIQIALSVYLASECITRVYLPGYYSMWCQKIINEDTPMERDVVSRVWLYYMIKVIDLMDTVFFVLRKKFNQVSFLHVYHHLGMCMLGFVGTK</sequence>
<gene>
    <name evidence="11" type="ORF">OBRU01_26214</name>
</gene>
<evidence type="ECO:0000256" key="7">
    <source>
        <dbReference type="ARBA" id="ARBA00023098"/>
    </source>
</evidence>
<reference evidence="11 12" key="1">
    <citation type="journal article" date="2015" name="Genome Biol. Evol.">
        <title>The genome of winter moth (Operophtera brumata) provides a genomic perspective on sexual dimorphism and phenology.</title>
        <authorList>
            <person name="Derks M.F."/>
            <person name="Smit S."/>
            <person name="Salis L."/>
            <person name="Schijlen E."/>
            <person name="Bossers A."/>
            <person name="Mateman C."/>
            <person name="Pijl A.S."/>
            <person name="de Ridder D."/>
            <person name="Groenen M.A."/>
            <person name="Visser M.E."/>
            <person name="Megens H.J."/>
        </authorList>
    </citation>
    <scope>NUCLEOTIDE SEQUENCE [LARGE SCALE GENOMIC DNA]</scope>
    <source>
        <strain evidence="11">WM2013NL</strain>
        <tissue evidence="11">Head and thorax</tissue>
    </source>
</reference>
<dbReference type="GO" id="GO:0034625">
    <property type="term" value="P:fatty acid elongation, monounsaturated fatty acid"/>
    <property type="evidence" value="ECO:0007669"/>
    <property type="project" value="TreeGrafter"/>
</dbReference>
<evidence type="ECO:0000256" key="2">
    <source>
        <dbReference type="ARBA" id="ARBA00022516"/>
    </source>
</evidence>
<keyword evidence="2 10" id="KW-0444">Lipid biosynthesis</keyword>
<dbReference type="PANTHER" id="PTHR11157">
    <property type="entry name" value="FATTY ACID ACYL TRANSFERASE-RELATED"/>
    <property type="match status" value="1"/>
</dbReference>
<protein>
    <recommendedName>
        <fullName evidence="10">Elongation of very long chain fatty acids protein</fullName>
        <ecNumber evidence="10">2.3.1.199</ecNumber>
    </recommendedName>
    <alternativeName>
        <fullName evidence="10">Very-long-chain 3-oxoacyl-CoA synthase</fullName>
    </alternativeName>
</protein>
<feature type="non-terminal residue" evidence="11">
    <location>
        <position position="136"/>
    </location>
</feature>
<keyword evidence="9 10" id="KW-0275">Fatty acid biosynthesis</keyword>
<evidence type="ECO:0000313" key="12">
    <source>
        <dbReference type="Proteomes" id="UP000037510"/>
    </source>
</evidence>
<evidence type="ECO:0000256" key="5">
    <source>
        <dbReference type="ARBA" id="ARBA00022832"/>
    </source>
</evidence>
<dbReference type="InterPro" id="IPR002076">
    <property type="entry name" value="ELO_fam"/>
</dbReference>
<dbReference type="AlphaFoldDB" id="A0A0L7K3P3"/>
<dbReference type="Pfam" id="PF01151">
    <property type="entry name" value="ELO"/>
    <property type="match status" value="1"/>
</dbReference>
<evidence type="ECO:0000256" key="3">
    <source>
        <dbReference type="ARBA" id="ARBA00022679"/>
    </source>
</evidence>
<dbReference type="InterPro" id="IPR030457">
    <property type="entry name" value="ELO_CS"/>
</dbReference>
<dbReference type="GO" id="GO:0009922">
    <property type="term" value="F:fatty acid elongase activity"/>
    <property type="evidence" value="ECO:0007669"/>
    <property type="project" value="UniProtKB-EC"/>
</dbReference>
<evidence type="ECO:0000256" key="4">
    <source>
        <dbReference type="ARBA" id="ARBA00022692"/>
    </source>
</evidence>
<evidence type="ECO:0000256" key="8">
    <source>
        <dbReference type="ARBA" id="ARBA00023136"/>
    </source>
</evidence>
<comment type="similarity">
    <text evidence="10">Belongs to the ELO family.</text>
</comment>
<keyword evidence="5 10" id="KW-0276">Fatty acid metabolism</keyword>
<dbReference type="GO" id="GO:0034626">
    <property type="term" value="P:fatty acid elongation, polyunsaturated fatty acid"/>
    <property type="evidence" value="ECO:0007669"/>
    <property type="project" value="TreeGrafter"/>
</dbReference>
<dbReference type="GO" id="GO:0019367">
    <property type="term" value="P:fatty acid elongation, saturated fatty acid"/>
    <property type="evidence" value="ECO:0007669"/>
    <property type="project" value="TreeGrafter"/>
</dbReference>
<dbReference type="PANTHER" id="PTHR11157:SF21">
    <property type="entry name" value="ELONGATION OF VERY LONG CHAIN FATTY ACIDS PROTEIN"/>
    <property type="match status" value="1"/>
</dbReference>
<feature type="non-terminal residue" evidence="11">
    <location>
        <position position="1"/>
    </location>
</feature>
<keyword evidence="7 10" id="KW-0443">Lipid metabolism</keyword>
<dbReference type="EMBL" id="JTDY01012541">
    <property type="protein sequence ID" value="KOB52258.1"/>
    <property type="molecule type" value="Genomic_DNA"/>
</dbReference>
<comment type="catalytic activity">
    <reaction evidence="10">
        <text>a very-long-chain acyl-CoA + malonyl-CoA + H(+) = a very-long-chain 3-oxoacyl-CoA + CO2 + CoA</text>
        <dbReference type="Rhea" id="RHEA:32727"/>
        <dbReference type="ChEBI" id="CHEBI:15378"/>
        <dbReference type="ChEBI" id="CHEBI:16526"/>
        <dbReference type="ChEBI" id="CHEBI:57287"/>
        <dbReference type="ChEBI" id="CHEBI:57384"/>
        <dbReference type="ChEBI" id="CHEBI:90725"/>
        <dbReference type="ChEBI" id="CHEBI:90736"/>
        <dbReference type="EC" id="2.3.1.199"/>
    </reaction>
</comment>
<keyword evidence="12" id="KW-1185">Reference proteome</keyword>
<proteinExistence type="inferred from homology"/>
<dbReference type="GO" id="GO:0030148">
    <property type="term" value="P:sphingolipid biosynthetic process"/>
    <property type="evidence" value="ECO:0007669"/>
    <property type="project" value="TreeGrafter"/>
</dbReference>
<dbReference type="GO" id="GO:0042761">
    <property type="term" value="P:very long-chain fatty acid biosynthetic process"/>
    <property type="evidence" value="ECO:0007669"/>
    <property type="project" value="TreeGrafter"/>
</dbReference>
<keyword evidence="8" id="KW-0472">Membrane</keyword>
<dbReference type="PROSITE" id="PS01188">
    <property type="entry name" value="ELO"/>
    <property type="match status" value="1"/>
</dbReference>
<evidence type="ECO:0000256" key="6">
    <source>
        <dbReference type="ARBA" id="ARBA00022989"/>
    </source>
</evidence>
<evidence type="ECO:0000313" key="11">
    <source>
        <dbReference type="EMBL" id="KOB52258.1"/>
    </source>
</evidence>
<comment type="subcellular location">
    <subcellularLocation>
        <location evidence="1">Membrane</location>
        <topology evidence="1">Multi-pass membrane protein</topology>
    </subcellularLocation>
</comment>
<evidence type="ECO:0000256" key="9">
    <source>
        <dbReference type="ARBA" id="ARBA00023160"/>
    </source>
</evidence>
<organism evidence="11 12">
    <name type="scientific">Operophtera brumata</name>
    <name type="common">Winter moth</name>
    <name type="synonym">Phalaena brumata</name>
    <dbReference type="NCBI Taxonomy" id="104452"/>
    <lineage>
        <taxon>Eukaryota</taxon>
        <taxon>Metazoa</taxon>
        <taxon>Ecdysozoa</taxon>
        <taxon>Arthropoda</taxon>
        <taxon>Hexapoda</taxon>
        <taxon>Insecta</taxon>
        <taxon>Pterygota</taxon>
        <taxon>Neoptera</taxon>
        <taxon>Endopterygota</taxon>
        <taxon>Lepidoptera</taxon>
        <taxon>Glossata</taxon>
        <taxon>Ditrysia</taxon>
        <taxon>Geometroidea</taxon>
        <taxon>Geometridae</taxon>
        <taxon>Larentiinae</taxon>
        <taxon>Operophtera</taxon>
    </lineage>
</organism>
<dbReference type="EC" id="2.3.1.199" evidence="10"/>
<keyword evidence="3 10" id="KW-0808">Transferase</keyword>
<keyword evidence="6" id="KW-1133">Transmembrane helix</keyword>